<dbReference type="PANTHER" id="PTHR33164:SF43">
    <property type="entry name" value="HTH-TYPE TRANSCRIPTIONAL REPRESSOR YETL"/>
    <property type="match status" value="1"/>
</dbReference>
<dbReference type="GO" id="GO:0006950">
    <property type="term" value="P:response to stress"/>
    <property type="evidence" value="ECO:0007669"/>
    <property type="project" value="TreeGrafter"/>
</dbReference>
<name>A0A315ZN26_9ACTN</name>
<dbReference type="PANTHER" id="PTHR33164">
    <property type="entry name" value="TRANSCRIPTIONAL REGULATOR, MARR FAMILY"/>
    <property type="match status" value="1"/>
</dbReference>
<dbReference type="InterPro" id="IPR036388">
    <property type="entry name" value="WH-like_DNA-bd_sf"/>
</dbReference>
<feature type="domain" description="HTH marR-type" evidence="1">
    <location>
        <begin position="14"/>
        <end position="145"/>
    </location>
</feature>
<dbReference type="Proteomes" id="UP000245469">
    <property type="component" value="Unassembled WGS sequence"/>
</dbReference>
<dbReference type="AlphaFoldDB" id="A0A315ZN26"/>
<evidence type="ECO:0000259" key="1">
    <source>
        <dbReference type="PROSITE" id="PS50995"/>
    </source>
</evidence>
<dbReference type="InterPro" id="IPR039422">
    <property type="entry name" value="MarR/SlyA-like"/>
</dbReference>
<proteinExistence type="predicted"/>
<dbReference type="OrthoDB" id="4826718at2"/>
<keyword evidence="2" id="KW-0238">DNA-binding</keyword>
<sequence length="149" mass="16156">MTPPDRPPAPTCLRSVPSWLLNQVSSRANKVVADALGQSGSRRQYAVLAGLEEFGPISQAELSRRLGLDRSDLVAELNSLERDGLARREPDKSDPRRNALHITAAGAVALQDLHDRVRAGQEALLAPLSVGERAEFVSLLQRLLAHHAS</sequence>
<evidence type="ECO:0000313" key="3">
    <source>
        <dbReference type="Proteomes" id="UP000245469"/>
    </source>
</evidence>
<dbReference type="EMBL" id="QGDQ01000044">
    <property type="protein sequence ID" value="PWJ46906.1"/>
    <property type="molecule type" value="Genomic_DNA"/>
</dbReference>
<reference evidence="2 3" key="1">
    <citation type="submission" date="2018-03" db="EMBL/GenBank/DDBJ databases">
        <title>Genomic Encyclopedia of Archaeal and Bacterial Type Strains, Phase II (KMG-II): from individual species to whole genera.</title>
        <authorList>
            <person name="Goeker M."/>
        </authorList>
    </citation>
    <scope>NUCLEOTIDE SEQUENCE [LARGE SCALE GENOMIC DNA]</scope>
    <source>
        <strain evidence="2 3">DSM 44889</strain>
    </source>
</reference>
<dbReference type="GO" id="GO:0003677">
    <property type="term" value="F:DNA binding"/>
    <property type="evidence" value="ECO:0007669"/>
    <property type="project" value="UniProtKB-KW"/>
</dbReference>
<protein>
    <submittedName>
        <fullName evidence="2">DNA-binding MarR family transcriptional regulator</fullName>
    </submittedName>
</protein>
<organism evidence="2 3">
    <name type="scientific">Quadrisphaera granulorum</name>
    <dbReference type="NCBI Taxonomy" id="317664"/>
    <lineage>
        <taxon>Bacteria</taxon>
        <taxon>Bacillati</taxon>
        <taxon>Actinomycetota</taxon>
        <taxon>Actinomycetes</taxon>
        <taxon>Kineosporiales</taxon>
        <taxon>Kineosporiaceae</taxon>
        <taxon>Quadrisphaera</taxon>
    </lineage>
</organism>
<accession>A0A315ZN26</accession>
<dbReference type="Gene3D" id="1.10.10.10">
    <property type="entry name" value="Winged helix-like DNA-binding domain superfamily/Winged helix DNA-binding domain"/>
    <property type="match status" value="1"/>
</dbReference>
<dbReference type="GO" id="GO:0003700">
    <property type="term" value="F:DNA-binding transcription factor activity"/>
    <property type="evidence" value="ECO:0007669"/>
    <property type="project" value="InterPro"/>
</dbReference>
<dbReference type="PROSITE" id="PS50995">
    <property type="entry name" value="HTH_MARR_2"/>
    <property type="match status" value="1"/>
</dbReference>
<dbReference type="InterPro" id="IPR000835">
    <property type="entry name" value="HTH_MarR-typ"/>
</dbReference>
<dbReference type="Pfam" id="PF12802">
    <property type="entry name" value="MarR_2"/>
    <property type="match status" value="1"/>
</dbReference>
<dbReference type="InterPro" id="IPR036390">
    <property type="entry name" value="WH_DNA-bd_sf"/>
</dbReference>
<dbReference type="PRINTS" id="PR00598">
    <property type="entry name" value="HTHMARR"/>
</dbReference>
<dbReference type="SUPFAM" id="SSF46785">
    <property type="entry name" value="Winged helix' DNA-binding domain"/>
    <property type="match status" value="1"/>
</dbReference>
<evidence type="ECO:0000313" key="2">
    <source>
        <dbReference type="EMBL" id="PWJ46906.1"/>
    </source>
</evidence>
<comment type="caution">
    <text evidence="2">The sequence shown here is derived from an EMBL/GenBank/DDBJ whole genome shotgun (WGS) entry which is preliminary data.</text>
</comment>
<keyword evidence="3" id="KW-1185">Reference proteome</keyword>
<dbReference type="SMART" id="SM00347">
    <property type="entry name" value="HTH_MARR"/>
    <property type="match status" value="1"/>
</dbReference>
<gene>
    <name evidence="2" type="ORF">BXY45_14410</name>
</gene>